<protein>
    <recommendedName>
        <fullName evidence="4">HTH hxlR-type domain-containing protein</fullName>
    </recommendedName>
</protein>
<keyword evidence="1" id="KW-0805">Transcription regulation</keyword>
<dbReference type="RefSeq" id="WP_077566400.1">
    <property type="nucleotide sequence ID" value="NZ_CP016809.1"/>
</dbReference>
<dbReference type="OrthoDB" id="9791143at2"/>
<dbReference type="Pfam" id="PF01638">
    <property type="entry name" value="HxlR"/>
    <property type="match status" value="1"/>
</dbReference>
<dbReference type="EMBL" id="CP016809">
    <property type="protein sequence ID" value="ANY76261.1"/>
    <property type="molecule type" value="Genomic_DNA"/>
</dbReference>
<evidence type="ECO:0000313" key="6">
    <source>
        <dbReference type="EMBL" id="OOC61595.1"/>
    </source>
</evidence>
<evidence type="ECO:0000256" key="2">
    <source>
        <dbReference type="ARBA" id="ARBA00023125"/>
    </source>
</evidence>
<dbReference type="PANTHER" id="PTHR33204">
    <property type="entry name" value="TRANSCRIPTIONAL REGULATOR, MARR FAMILY"/>
    <property type="match status" value="1"/>
</dbReference>
<accession>A0A1B2E8I2</accession>
<keyword evidence="7" id="KW-1185">Reference proteome</keyword>
<dbReference type="PROSITE" id="PS51118">
    <property type="entry name" value="HTH_HXLR"/>
    <property type="match status" value="1"/>
</dbReference>
<proteinExistence type="predicted"/>
<evidence type="ECO:0000256" key="3">
    <source>
        <dbReference type="ARBA" id="ARBA00023163"/>
    </source>
</evidence>
<reference evidence="6 7" key="2">
    <citation type="submission" date="2016-12" db="EMBL/GenBank/DDBJ databases">
        <title>Genome sequencing and description of Paenibacillus sp. nov. from high altitude lake in the Indian Trans- Himalayas.</title>
        <authorList>
            <person name="Kiran S."/>
            <person name="Swarnkar M.K."/>
            <person name="Rana A."/>
            <person name="Tewari R."/>
            <person name="Gulati A."/>
        </authorList>
    </citation>
    <scope>NUCLEOTIDE SEQUENCE [LARGE SCALE GENOMIC DNA]</scope>
    <source>
        <strain evidence="6 7">IHBB 9951</strain>
    </source>
</reference>
<dbReference type="PANTHER" id="PTHR33204:SF29">
    <property type="entry name" value="TRANSCRIPTIONAL REGULATOR"/>
    <property type="match status" value="1"/>
</dbReference>
<gene>
    <name evidence="6" type="ORF">BBD40_06805</name>
    <name evidence="5" type="ORF">BBD41_28850</name>
</gene>
<keyword evidence="3" id="KW-0804">Transcription</keyword>
<dbReference type="Proteomes" id="UP000189059">
    <property type="component" value="Unassembled WGS sequence"/>
</dbReference>
<dbReference type="Gene3D" id="1.10.10.10">
    <property type="entry name" value="Winged helix-like DNA-binding domain superfamily/Winged helix DNA-binding domain"/>
    <property type="match status" value="1"/>
</dbReference>
<organism evidence="5">
    <name type="scientific">Paenibacillus ihbetae</name>
    <dbReference type="NCBI Taxonomy" id="1870820"/>
    <lineage>
        <taxon>Bacteria</taxon>
        <taxon>Bacillati</taxon>
        <taxon>Bacillota</taxon>
        <taxon>Bacilli</taxon>
        <taxon>Bacillales</taxon>
        <taxon>Paenibacillaceae</taxon>
        <taxon>Paenibacillus</taxon>
    </lineage>
</organism>
<dbReference type="EMBL" id="MRVI01000001">
    <property type="protein sequence ID" value="OOC61595.1"/>
    <property type="molecule type" value="Genomic_DNA"/>
</dbReference>
<dbReference type="SUPFAM" id="SSF46785">
    <property type="entry name" value="Winged helix' DNA-binding domain"/>
    <property type="match status" value="1"/>
</dbReference>
<sequence length="112" mass="13221">MRPETSDYAANVTLGIIEGKWKLLILCHLRNGTKRFSEFIHIIPGITQKVLTYQLRELETHRLVKRQVYPEIPPRVEYSLTEYGKSLIPLMDLMNQWGEEHQKLIRRMGQIC</sequence>
<evidence type="ECO:0000313" key="7">
    <source>
        <dbReference type="Proteomes" id="UP000189059"/>
    </source>
</evidence>
<name>A0A1B2E8I2_9BACL</name>
<dbReference type="InterPro" id="IPR036390">
    <property type="entry name" value="WH_DNA-bd_sf"/>
</dbReference>
<dbReference type="InterPro" id="IPR002577">
    <property type="entry name" value="HTH_HxlR"/>
</dbReference>
<dbReference type="AlphaFoldDB" id="A0A1B2E8I2"/>
<dbReference type="GO" id="GO:0003677">
    <property type="term" value="F:DNA binding"/>
    <property type="evidence" value="ECO:0007669"/>
    <property type="project" value="UniProtKB-KW"/>
</dbReference>
<dbReference type="KEGG" id="pib:BBD41_28850"/>
<evidence type="ECO:0000313" key="5">
    <source>
        <dbReference type="EMBL" id="ANY76261.1"/>
    </source>
</evidence>
<evidence type="ECO:0000256" key="1">
    <source>
        <dbReference type="ARBA" id="ARBA00023015"/>
    </source>
</evidence>
<dbReference type="InterPro" id="IPR036388">
    <property type="entry name" value="WH-like_DNA-bd_sf"/>
</dbReference>
<evidence type="ECO:0000259" key="4">
    <source>
        <dbReference type="PROSITE" id="PS51118"/>
    </source>
</evidence>
<reference evidence="5" key="1">
    <citation type="submission" date="2016-08" db="EMBL/GenBank/DDBJ databases">
        <title>Complete Genome Seqeunce of Paenibacillus sp. nov. IHBB 9852 from high altitute lake of Indian trans-Himalayas.</title>
        <authorList>
            <person name="Kiran S."/>
            <person name="Swarnkar M.K."/>
            <person name="Rana A."/>
            <person name="Tewari R."/>
            <person name="Gulati A."/>
        </authorList>
    </citation>
    <scope>NUCLEOTIDE SEQUENCE [LARGE SCALE GENOMIC DNA]</scope>
    <source>
        <strain evidence="5">IHBB 9852</strain>
    </source>
</reference>
<feature type="domain" description="HTH hxlR-type" evidence="4">
    <location>
        <begin position="2"/>
        <end position="106"/>
    </location>
</feature>
<keyword evidence="2" id="KW-0238">DNA-binding</keyword>